<keyword evidence="3" id="KW-1185">Reference proteome</keyword>
<organism evidence="2 3">
    <name type="scientific">Sclerotinia nivalis</name>
    <dbReference type="NCBI Taxonomy" id="352851"/>
    <lineage>
        <taxon>Eukaryota</taxon>
        <taxon>Fungi</taxon>
        <taxon>Dikarya</taxon>
        <taxon>Ascomycota</taxon>
        <taxon>Pezizomycotina</taxon>
        <taxon>Leotiomycetes</taxon>
        <taxon>Helotiales</taxon>
        <taxon>Sclerotiniaceae</taxon>
        <taxon>Sclerotinia</taxon>
    </lineage>
</organism>
<dbReference type="EMBL" id="JAPEIS010000007">
    <property type="protein sequence ID" value="KAJ8064696.1"/>
    <property type="molecule type" value="Genomic_DNA"/>
</dbReference>
<comment type="caution">
    <text evidence="2">The sequence shown here is derived from an EMBL/GenBank/DDBJ whole genome shotgun (WGS) entry which is preliminary data.</text>
</comment>
<dbReference type="OrthoDB" id="5362512at2759"/>
<feature type="domain" description="Heterokaryon incompatibility" evidence="1">
    <location>
        <begin position="189"/>
        <end position="338"/>
    </location>
</feature>
<dbReference type="PANTHER" id="PTHR33112:SF10">
    <property type="entry name" value="TOL"/>
    <property type="match status" value="1"/>
</dbReference>
<evidence type="ECO:0000313" key="3">
    <source>
        <dbReference type="Proteomes" id="UP001152300"/>
    </source>
</evidence>
<sequence length="679" mass="76928">MLCQNCQYLFEGSTANVEPPASMNCRVLRRTQNEKSFSAISDPAGCLLCHKTWQWFISKNKGKTLPCSYLFKSEICVTSRGIRWIDTEIFDVVDVEKCLGRAIIELRILDDDLAKKVTPYSDMLIAQQNTDSEDVLKLASSWIQECLSTHNSCRQNGSEYAKMPTRLLELDRPHPGYVRLQSVLSTQKYMTLSHCWGCSKPLRLLKESFEQLQKGIPTSSLPKTFSDTVKVVRTLGIRYLWIDSLCIFQDSLDDWEREAYSMCDVYRGSFCNIAATASEGSEGGLFRSRDPRLVSPLVITTNYADYENKTFFGEFTYFSDIVHDHDQPLLRRGWVVQERFLAPRVLHFGSEYMFWECRNLNASEVYPRGLPFKIIDSALKLDTCSDGLDAHSGTTEAAKYAKWKSFIEQYAQCQLTKEEDKLVAIAGVAKEMQESIPGCKRYLAGLWEEYMPSQLLWVGSGVRLKAYQAPTWSWASLNKPVGLGLSIRLPPYPEPNLKSLVKILDVKIENVEGNELGQIVSASITMIGELQSVQFWLKDGNRDIPLHYSANYDCIEFDGVRIGIWKPEIHMDVEDLGRSDPFLGLFILPITCIFLGEDAFKDGDRRDWAGLLLRPSGKLTDGKYKEFVRCGVLKFTTRGEFFCFSDTFHEHGAASGRNSSLEFSSSVKVDAGKTVVTIV</sequence>
<reference evidence="2" key="1">
    <citation type="submission" date="2022-11" db="EMBL/GenBank/DDBJ databases">
        <title>Genome Resource of Sclerotinia nivalis Strain SnTB1, a Plant Pathogen Isolated from American Ginseng.</title>
        <authorList>
            <person name="Fan S."/>
        </authorList>
    </citation>
    <scope>NUCLEOTIDE SEQUENCE</scope>
    <source>
        <strain evidence="2">SnTB1</strain>
    </source>
</reference>
<dbReference type="AlphaFoldDB" id="A0A9X0DIF6"/>
<gene>
    <name evidence="2" type="ORF">OCU04_007017</name>
</gene>
<dbReference type="Proteomes" id="UP001152300">
    <property type="component" value="Unassembled WGS sequence"/>
</dbReference>
<proteinExistence type="predicted"/>
<dbReference type="InterPro" id="IPR010730">
    <property type="entry name" value="HET"/>
</dbReference>
<evidence type="ECO:0000313" key="2">
    <source>
        <dbReference type="EMBL" id="KAJ8064696.1"/>
    </source>
</evidence>
<dbReference type="PANTHER" id="PTHR33112">
    <property type="entry name" value="DOMAIN PROTEIN, PUTATIVE-RELATED"/>
    <property type="match status" value="1"/>
</dbReference>
<protein>
    <recommendedName>
        <fullName evidence="1">Heterokaryon incompatibility domain-containing protein</fullName>
    </recommendedName>
</protein>
<evidence type="ECO:0000259" key="1">
    <source>
        <dbReference type="Pfam" id="PF06985"/>
    </source>
</evidence>
<accession>A0A9X0DIF6</accession>
<dbReference type="Pfam" id="PF06985">
    <property type="entry name" value="HET"/>
    <property type="match status" value="1"/>
</dbReference>
<name>A0A9X0DIF6_9HELO</name>